<name>A0ACC0AI36_CATRO</name>
<comment type="caution">
    <text evidence="1">The sequence shown here is derived from an EMBL/GenBank/DDBJ whole genome shotgun (WGS) entry which is preliminary data.</text>
</comment>
<proteinExistence type="predicted"/>
<evidence type="ECO:0000313" key="1">
    <source>
        <dbReference type="EMBL" id="KAI5659930.1"/>
    </source>
</evidence>
<protein>
    <submittedName>
        <fullName evidence="1">Uncharacterized protein</fullName>
    </submittedName>
</protein>
<accession>A0ACC0AI36</accession>
<dbReference type="Proteomes" id="UP001060085">
    <property type="component" value="Linkage Group LG06"/>
</dbReference>
<organism evidence="1 2">
    <name type="scientific">Catharanthus roseus</name>
    <name type="common">Madagascar periwinkle</name>
    <name type="synonym">Vinca rosea</name>
    <dbReference type="NCBI Taxonomy" id="4058"/>
    <lineage>
        <taxon>Eukaryota</taxon>
        <taxon>Viridiplantae</taxon>
        <taxon>Streptophyta</taxon>
        <taxon>Embryophyta</taxon>
        <taxon>Tracheophyta</taxon>
        <taxon>Spermatophyta</taxon>
        <taxon>Magnoliopsida</taxon>
        <taxon>eudicotyledons</taxon>
        <taxon>Gunneridae</taxon>
        <taxon>Pentapetalae</taxon>
        <taxon>asterids</taxon>
        <taxon>lamiids</taxon>
        <taxon>Gentianales</taxon>
        <taxon>Apocynaceae</taxon>
        <taxon>Rauvolfioideae</taxon>
        <taxon>Vinceae</taxon>
        <taxon>Catharanthinae</taxon>
        <taxon>Catharanthus</taxon>
    </lineage>
</organism>
<keyword evidence="2" id="KW-1185">Reference proteome</keyword>
<evidence type="ECO:0000313" key="2">
    <source>
        <dbReference type="Proteomes" id="UP001060085"/>
    </source>
</evidence>
<sequence>MEGLDHQKSLERIVSQKALQMGNSFPCKICVMGFLCGVCLTSLFLAALTSFGAFQLGGGGISFSSFSPGFSSEAGIGEGCDSKQEPTESIKYVQETTVPRIHEEVSNLYSVWSKMLNEWINEEAHLPQSRKLSNVPKAPHLVNCKLQAEVNHRLDTTAENEAFPPWTIWKGMLDNFQPLASLEQQIYTRHPSVSNGTHPPWILGSDEENYPLTRKVQRDIWLHQHPSNCRVPSTRFLVADWERIPGFGIGAQFAGMCGLLAIALNENRILVTNYYNRADHDGCKGSSRSSWSCYFFPETSQECREYAFELLKSKEAWEKGIITGKENYTSKEIWSGKTPRTWGNPWSYMQPTTDVNGSLIAFHRKMDRRWWRAQALRYLMRFQSEYTCNLLNIARHEAFGWEAAKMVVATPSTDVQEVYDIEKYVWSNHKPWIPRPLLSVHVRMGDKACEMKVVGFEEYMRLADRIRNHFPHLNSIWLSTEMQEVIDRSKQHTGWKFYYTNVARQVGNMTMATYEASLGRETSTNYPLVNFLMASEADFFIGALGSTWCFLIDGMRNTGGKVMSGYLSVNKDRFW</sequence>
<reference evidence="2" key="1">
    <citation type="journal article" date="2023" name="Nat. Plants">
        <title>Single-cell RNA sequencing provides a high-resolution roadmap for understanding the multicellular compartmentation of specialized metabolism.</title>
        <authorList>
            <person name="Sun S."/>
            <person name="Shen X."/>
            <person name="Li Y."/>
            <person name="Li Y."/>
            <person name="Wang S."/>
            <person name="Li R."/>
            <person name="Zhang H."/>
            <person name="Shen G."/>
            <person name="Guo B."/>
            <person name="Wei J."/>
            <person name="Xu J."/>
            <person name="St-Pierre B."/>
            <person name="Chen S."/>
            <person name="Sun C."/>
        </authorList>
    </citation>
    <scope>NUCLEOTIDE SEQUENCE [LARGE SCALE GENOMIC DNA]</scope>
</reference>
<gene>
    <name evidence="1" type="ORF">M9H77_28723</name>
</gene>
<dbReference type="EMBL" id="CM044706">
    <property type="protein sequence ID" value="KAI5659930.1"/>
    <property type="molecule type" value="Genomic_DNA"/>
</dbReference>